<dbReference type="EMBL" id="BARU01023380">
    <property type="protein sequence ID" value="GAH52446.1"/>
    <property type="molecule type" value="Genomic_DNA"/>
</dbReference>
<comment type="caution">
    <text evidence="1">The sequence shown here is derived from an EMBL/GenBank/DDBJ whole genome shotgun (WGS) entry which is preliminary data.</text>
</comment>
<proteinExistence type="predicted"/>
<organism evidence="1">
    <name type="scientific">marine sediment metagenome</name>
    <dbReference type="NCBI Taxonomy" id="412755"/>
    <lineage>
        <taxon>unclassified sequences</taxon>
        <taxon>metagenomes</taxon>
        <taxon>ecological metagenomes</taxon>
    </lineage>
</organism>
<gene>
    <name evidence="1" type="ORF">S03H2_37952</name>
</gene>
<sequence>MIPKLNRKKDSLSLMIESKIDPWDILRSKQKMSQNLKKKERLFHLEGQWNTIQYGTKGVIGKPKKDSPYPMAS</sequence>
<protein>
    <submittedName>
        <fullName evidence="1">Uncharacterized protein</fullName>
    </submittedName>
</protein>
<dbReference type="AlphaFoldDB" id="X1G3H9"/>
<name>X1G3H9_9ZZZZ</name>
<reference evidence="1" key="1">
    <citation type="journal article" date="2014" name="Front. Microbiol.">
        <title>High frequency of phylogenetically diverse reductive dehalogenase-homologous genes in deep subseafloor sedimentary metagenomes.</title>
        <authorList>
            <person name="Kawai M."/>
            <person name="Futagami T."/>
            <person name="Toyoda A."/>
            <person name="Takaki Y."/>
            <person name="Nishi S."/>
            <person name="Hori S."/>
            <person name="Arai W."/>
            <person name="Tsubouchi T."/>
            <person name="Morono Y."/>
            <person name="Uchiyama I."/>
            <person name="Ito T."/>
            <person name="Fujiyama A."/>
            <person name="Inagaki F."/>
            <person name="Takami H."/>
        </authorList>
    </citation>
    <scope>NUCLEOTIDE SEQUENCE</scope>
    <source>
        <strain evidence="1">Expedition CK06-06</strain>
    </source>
</reference>
<evidence type="ECO:0000313" key="1">
    <source>
        <dbReference type="EMBL" id="GAH52446.1"/>
    </source>
</evidence>
<accession>X1G3H9</accession>